<reference evidence="1 2" key="1">
    <citation type="journal article" date="2024" name="Chem. Sci.">
        <title>Discovery of megapolipeptins by genome mining of a Burkholderiales bacteria collection.</title>
        <authorList>
            <person name="Paulo B.S."/>
            <person name="Recchia M.J.J."/>
            <person name="Lee S."/>
            <person name="Fergusson C.H."/>
            <person name="Romanowski S.B."/>
            <person name="Hernandez A."/>
            <person name="Krull N."/>
            <person name="Liu D.Y."/>
            <person name="Cavanagh H."/>
            <person name="Bos A."/>
            <person name="Gray C.A."/>
            <person name="Murphy B.T."/>
            <person name="Linington R.G."/>
            <person name="Eustaquio A.S."/>
        </authorList>
    </citation>
    <scope>NUCLEOTIDE SEQUENCE [LARGE SCALE GENOMIC DNA]</scope>
    <source>
        <strain evidence="1 2">RL17-374-BIF-D</strain>
    </source>
</reference>
<evidence type="ECO:0000313" key="1">
    <source>
        <dbReference type="EMBL" id="MFM0521658.1"/>
    </source>
</evidence>
<comment type="caution">
    <text evidence="1">The sequence shown here is derived from an EMBL/GenBank/DDBJ whole genome shotgun (WGS) entry which is preliminary data.</text>
</comment>
<dbReference type="RefSeq" id="WP_250487900.1">
    <property type="nucleotide sequence ID" value="NZ_JAQQDB010000038.1"/>
</dbReference>
<accession>A0ABW9CT37</accession>
<proteinExistence type="predicted"/>
<dbReference type="Proteomes" id="UP001629462">
    <property type="component" value="Unassembled WGS sequence"/>
</dbReference>
<evidence type="ECO:0000313" key="2">
    <source>
        <dbReference type="Proteomes" id="UP001629462"/>
    </source>
</evidence>
<sequence length="134" mass="12615">MQIAGTVADDLAAKDDETWGKDGAGRLGMHAEIAAAAAAMGSGNIGGAVAATVAGDLASDALVAAGGNALAGNIAAGAAGAAGALAGGAVGDAGGAMSGAMGRSERICTTGSCIRKKRRRCGQGQMATKPKQTS</sequence>
<keyword evidence="2" id="KW-1185">Reference proteome</keyword>
<dbReference type="EMBL" id="JAQQDB010000038">
    <property type="protein sequence ID" value="MFM0521658.1"/>
    <property type="molecule type" value="Genomic_DNA"/>
</dbReference>
<name>A0ABW9CT37_9BURK</name>
<gene>
    <name evidence="1" type="ORF">PQR08_29950</name>
</gene>
<organism evidence="1 2">
    <name type="scientific">Caballeronia jiangsuensis</name>
    <dbReference type="NCBI Taxonomy" id="1458357"/>
    <lineage>
        <taxon>Bacteria</taxon>
        <taxon>Pseudomonadati</taxon>
        <taxon>Pseudomonadota</taxon>
        <taxon>Betaproteobacteria</taxon>
        <taxon>Burkholderiales</taxon>
        <taxon>Burkholderiaceae</taxon>
        <taxon>Caballeronia</taxon>
    </lineage>
</organism>
<protein>
    <submittedName>
        <fullName evidence="1">Uncharacterized protein</fullName>
    </submittedName>
</protein>